<dbReference type="AlphaFoldDB" id="A0A2J1DXA5"/>
<accession>A0A2J1DXA5</accession>
<keyword evidence="1" id="KW-0548">Nucleotidyltransferase</keyword>
<protein>
    <submittedName>
        <fullName evidence="1">DNA primase</fullName>
        <ecNumber evidence="1">2.7.7.-</ecNumber>
    </submittedName>
</protein>
<dbReference type="GO" id="GO:0016779">
    <property type="term" value="F:nucleotidyltransferase activity"/>
    <property type="evidence" value="ECO:0007669"/>
    <property type="project" value="UniProtKB-KW"/>
</dbReference>
<organism evidence="1 2">
    <name type="scientific">Dehalococcoides mccartyi</name>
    <dbReference type="NCBI Taxonomy" id="61435"/>
    <lineage>
        <taxon>Bacteria</taxon>
        <taxon>Bacillati</taxon>
        <taxon>Chloroflexota</taxon>
        <taxon>Dehalococcoidia</taxon>
        <taxon>Dehalococcoidales</taxon>
        <taxon>Dehalococcoidaceae</taxon>
        <taxon>Dehalococcoides</taxon>
    </lineage>
</organism>
<dbReference type="EMBL" id="PHFD01000174">
    <property type="protein sequence ID" value="PKH46777.1"/>
    <property type="molecule type" value="Genomic_DNA"/>
</dbReference>
<keyword evidence="1" id="KW-0808">Transferase</keyword>
<evidence type="ECO:0000313" key="2">
    <source>
        <dbReference type="Proteomes" id="UP000233649"/>
    </source>
</evidence>
<evidence type="ECO:0000313" key="1">
    <source>
        <dbReference type="EMBL" id="PKH46777.1"/>
    </source>
</evidence>
<proteinExistence type="predicted"/>
<dbReference type="Proteomes" id="UP000233649">
    <property type="component" value="Unassembled WGS sequence"/>
</dbReference>
<gene>
    <name evidence="1" type="ORF">CVH13_00920</name>
</gene>
<sequence length="27" mass="3084">MNDAVEEIKQKLDIVSFIGQYTKLTKA</sequence>
<feature type="non-terminal residue" evidence="1">
    <location>
        <position position="27"/>
    </location>
</feature>
<reference evidence="1 2" key="1">
    <citation type="journal article" date="2017" name="FEMS Microbiol. Ecol.">
        <title>Reconstructed genomes of novel Dehalococcoides mccartyi strains from 1,2,3,4-tetrachlorodibenzo-p-dioxin-dechlorinating enrichment cultures reveal divergent reductive dehalogenase gene profiles.</title>
        <authorList>
            <person name="Dam H.T."/>
            <person name="Vollmers J."/>
            <person name="Kaster A.K."/>
            <person name="Haggblom M.M."/>
        </authorList>
    </citation>
    <scope>NUCLEOTIDE SEQUENCE [LARGE SCALE GENOMIC DNA]</scope>
    <source>
        <strain evidence="1 2">H1-3-2.001</strain>
    </source>
</reference>
<comment type="caution">
    <text evidence="1">The sequence shown here is derived from an EMBL/GenBank/DDBJ whole genome shotgun (WGS) entry which is preliminary data.</text>
</comment>
<name>A0A2J1DXA5_9CHLR</name>
<dbReference type="EC" id="2.7.7.-" evidence="1"/>